<dbReference type="Proteomes" id="UP000307602">
    <property type="component" value="Unassembled WGS sequence"/>
</dbReference>
<proteinExistence type="predicted"/>
<name>A0A4S1DZZ9_9FLAO</name>
<dbReference type="AlphaFoldDB" id="A0A4S1DZZ9"/>
<keyword evidence="2" id="KW-1185">Reference proteome</keyword>
<dbReference type="OrthoDB" id="625021at2"/>
<accession>A0A4S1DZZ9</accession>
<dbReference type="InterPro" id="IPR023393">
    <property type="entry name" value="START-like_dom_sf"/>
</dbReference>
<dbReference type="Pfam" id="PF10851">
    <property type="entry name" value="DUF2652"/>
    <property type="match status" value="1"/>
</dbReference>
<dbReference type="RefSeq" id="WP_135876171.1">
    <property type="nucleotide sequence ID" value="NZ_SRSO01000005.1"/>
</dbReference>
<sequence length="351" mass="40721">MTQNAILFIPDISGFTEFVHHTDIGHSKHIVSELLELLIDTNTMGLELAEIEGDALFMYKLDSQVDVLALEKQIEAMYLAFHTHIKRYEYQRICHCGACSSAYNLKIKFVVHYGEIEFIEVKDSKKPYGSHVIQIHRLLKNDVPLKEYAIFTESVRPVNETNKLIAAYDFGSITFTYNPLSHLKDKLPEIEPIPNNVPKHKLFDETQLIKLPALELYEVISNFDYRLLWTKGVDKLEYEKNKVNRAGQKHKCLVNKNEQIEQTTVKKIVNKNQLVYGESTTNVPFTKRMNNYFILEETEEGYTKLRVEVFADFKPFGILMKPLMKKNIREIISENIKELTHLIDSGFSTKN</sequence>
<evidence type="ECO:0000313" key="2">
    <source>
        <dbReference type="Proteomes" id="UP000307602"/>
    </source>
</evidence>
<gene>
    <name evidence="1" type="ORF">EM932_05485</name>
</gene>
<dbReference type="SUPFAM" id="SSF55961">
    <property type="entry name" value="Bet v1-like"/>
    <property type="match status" value="1"/>
</dbReference>
<dbReference type="InterPro" id="IPR020503">
    <property type="entry name" value="Uncharacterised_Rv2561"/>
</dbReference>
<dbReference type="EMBL" id="SRSO01000005">
    <property type="protein sequence ID" value="TGV03866.1"/>
    <property type="molecule type" value="Genomic_DNA"/>
</dbReference>
<dbReference type="Gene3D" id="3.30.530.20">
    <property type="match status" value="1"/>
</dbReference>
<reference evidence="1 2" key="1">
    <citation type="submission" date="2019-04" db="EMBL/GenBank/DDBJ databases">
        <authorList>
            <person name="Liu A."/>
        </authorList>
    </citation>
    <scope>NUCLEOTIDE SEQUENCE [LARGE SCALE GENOMIC DNA]</scope>
    <source>
        <strain evidence="1 2">RZ03</strain>
    </source>
</reference>
<comment type="caution">
    <text evidence="1">The sequence shown here is derived from an EMBL/GenBank/DDBJ whole genome shotgun (WGS) entry which is preliminary data.</text>
</comment>
<protein>
    <submittedName>
        <fullName evidence="1">DUF2652 domain-containing protein</fullName>
    </submittedName>
</protein>
<organism evidence="1 2">
    <name type="scientific">Flavivirga rizhaonensis</name>
    <dbReference type="NCBI Taxonomy" id="2559571"/>
    <lineage>
        <taxon>Bacteria</taxon>
        <taxon>Pseudomonadati</taxon>
        <taxon>Bacteroidota</taxon>
        <taxon>Flavobacteriia</taxon>
        <taxon>Flavobacteriales</taxon>
        <taxon>Flavobacteriaceae</taxon>
        <taxon>Flavivirga</taxon>
    </lineage>
</organism>
<evidence type="ECO:0000313" key="1">
    <source>
        <dbReference type="EMBL" id="TGV03866.1"/>
    </source>
</evidence>